<gene>
    <name evidence="1" type="primary">Necator_chrX.g25513</name>
    <name evidence="1" type="ORF">RB195_025347</name>
</gene>
<protein>
    <submittedName>
        <fullName evidence="1">Uncharacterized protein</fullName>
    </submittedName>
</protein>
<organism evidence="1 2">
    <name type="scientific">Necator americanus</name>
    <name type="common">Human hookworm</name>
    <dbReference type="NCBI Taxonomy" id="51031"/>
    <lineage>
        <taxon>Eukaryota</taxon>
        <taxon>Metazoa</taxon>
        <taxon>Ecdysozoa</taxon>
        <taxon>Nematoda</taxon>
        <taxon>Chromadorea</taxon>
        <taxon>Rhabditida</taxon>
        <taxon>Rhabditina</taxon>
        <taxon>Rhabditomorpha</taxon>
        <taxon>Strongyloidea</taxon>
        <taxon>Ancylostomatidae</taxon>
        <taxon>Bunostominae</taxon>
        <taxon>Necator</taxon>
    </lineage>
</organism>
<sequence length="147" mass="17108">MIERLDFTERKLLRRLLGYFWPRVCNNEDLHAEIDVVYRRMTRGRYYYLASSSEVAKANRLNFFGHILRRPSVRLVQRVLKSLSEYGVPTSGLILCKLAQKIEKVEQSCTQGRHISEKMRVIASGDEIGPPIKSSKLLEKLEELEEP</sequence>
<reference evidence="1 2" key="1">
    <citation type="submission" date="2023-08" db="EMBL/GenBank/DDBJ databases">
        <title>A Necator americanus chromosomal reference genome.</title>
        <authorList>
            <person name="Ilik V."/>
            <person name="Petrzelkova K.J."/>
            <person name="Pardy F."/>
            <person name="Fuh T."/>
            <person name="Niatou-Singa F.S."/>
            <person name="Gouil Q."/>
            <person name="Baker L."/>
            <person name="Ritchie M.E."/>
            <person name="Jex A.R."/>
            <person name="Gazzola D."/>
            <person name="Li H."/>
            <person name="Toshio Fujiwara R."/>
            <person name="Zhan B."/>
            <person name="Aroian R.V."/>
            <person name="Pafco B."/>
            <person name="Schwarz E.M."/>
        </authorList>
    </citation>
    <scope>NUCLEOTIDE SEQUENCE [LARGE SCALE GENOMIC DNA]</scope>
    <source>
        <strain evidence="1 2">Aroian</strain>
        <tissue evidence="1">Whole animal</tissue>
    </source>
</reference>
<evidence type="ECO:0000313" key="2">
    <source>
        <dbReference type="Proteomes" id="UP001303046"/>
    </source>
</evidence>
<name>A0ABR1ES02_NECAM</name>
<evidence type="ECO:0000313" key="1">
    <source>
        <dbReference type="EMBL" id="KAK6765388.1"/>
    </source>
</evidence>
<accession>A0ABR1ES02</accession>
<keyword evidence="2" id="KW-1185">Reference proteome</keyword>
<proteinExistence type="predicted"/>
<comment type="caution">
    <text evidence="1">The sequence shown here is derived from an EMBL/GenBank/DDBJ whole genome shotgun (WGS) entry which is preliminary data.</text>
</comment>
<dbReference type="Proteomes" id="UP001303046">
    <property type="component" value="Unassembled WGS sequence"/>
</dbReference>
<dbReference type="EMBL" id="JAVFWL010000006">
    <property type="protein sequence ID" value="KAK6765388.1"/>
    <property type="molecule type" value="Genomic_DNA"/>
</dbReference>